<keyword evidence="6" id="KW-1003">Cell membrane</keyword>
<dbReference type="GO" id="GO:0071973">
    <property type="term" value="P:bacterial-type flagellum-dependent cell motility"/>
    <property type="evidence" value="ECO:0007669"/>
    <property type="project" value="InterPro"/>
</dbReference>
<evidence type="ECO:0000256" key="4">
    <source>
        <dbReference type="ARBA" id="ARBA00007971"/>
    </source>
</evidence>
<dbReference type="NCBIfam" id="TIGR00206">
    <property type="entry name" value="fliF"/>
    <property type="match status" value="1"/>
</dbReference>
<dbReference type="Proteomes" id="UP001209730">
    <property type="component" value="Unassembled WGS sequence"/>
</dbReference>
<evidence type="ECO:0000313" key="17">
    <source>
        <dbReference type="EMBL" id="MCX2802151.1"/>
    </source>
</evidence>
<keyword evidence="17" id="KW-0969">Cilium</keyword>
<comment type="subunit">
    <text evidence="11">The basal body constitutes a major portion of the flagellar organelle and consists of four rings (L,P,S, and M) mounted on a central rod. The M ring is integral to the inner membrane of the cell and may be connected to the flagellar rod via the S ring. The S (supramembrane ring) lies just distal to the M ring. The L and P rings lie in the outer membrane and the periplasmic space, respectively.</text>
</comment>
<dbReference type="GO" id="GO:0003774">
    <property type="term" value="F:cytoskeletal motor activity"/>
    <property type="evidence" value="ECO:0007669"/>
    <property type="project" value="InterPro"/>
</dbReference>
<dbReference type="AlphaFoldDB" id="A0AB35HZ19"/>
<evidence type="ECO:0000256" key="9">
    <source>
        <dbReference type="ARBA" id="ARBA00023136"/>
    </source>
</evidence>
<evidence type="ECO:0000259" key="15">
    <source>
        <dbReference type="Pfam" id="PF01514"/>
    </source>
</evidence>
<evidence type="ECO:0000259" key="16">
    <source>
        <dbReference type="Pfam" id="PF08345"/>
    </source>
</evidence>
<dbReference type="PIRSF" id="PIRSF004862">
    <property type="entry name" value="FliF"/>
    <property type="match status" value="1"/>
</dbReference>
<evidence type="ECO:0000256" key="11">
    <source>
        <dbReference type="ARBA" id="ARBA00025936"/>
    </source>
</evidence>
<protein>
    <recommendedName>
        <fullName evidence="5 12">Flagellar M-ring protein</fullName>
    </recommendedName>
</protein>
<evidence type="ECO:0000313" key="18">
    <source>
        <dbReference type="Proteomes" id="UP001209730"/>
    </source>
</evidence>
<reference evidence="17" key="1">
    <citation type="submission" date="2022-11" db="EMBL/GenBank/DDBJ databases">
        <title>Chitin-degrading and fungicidal potential of chitinolytic bacterial strains from marine environment of the Pacific Ocean regions.</title>
        <authorList>
            <person name="Pentekhina I."/>
            <person name="Nedashkovskaya O."/>
            <person name="Seitkalieva A."/>
            <person name="Podvolotskaya A."/>
            <person name="Tekutyeva L."/>
            <person name="Balabanova L."/>
        </authorList>
    </citation>
    <scope>NUCLEOTIDE SEQUENCE</scope>
    <source>
        <strain evidence="17">KMM 6838</strain>
    </source>
</reference>
<dbReference type="InterPro" id="IPR043427">
    <property type="entry name" value="YscJ/FliF"/>
</dbReference>
<proteinExistence type="inferred from homology"/>
<evidence type="ECO:0000256" key="12">
    <source>
        <dbReference type="PIRNR" id="PIRNR004862"/>
    </source>
</evidence>
<feature type="transmembrane region" description="Helical" evidence="14">
    <location>
        <begin position="458"/>
        <end position="480"/>
    </location>
</feature>
<name>A0AB35HZ19_MICTH</name>
<evidence type="ECO:0000256" key="10">
    <source>
        <dbReference type="ARBA" id="ARBA00023143"/>
    </source>
</evidence>
<feature type="domain" description="Flagellar M-ring C-terminal" evidence="16">
    <location>
        <begin position="255"/>
        <end position="436"/>
    </location>
</feature>
<comment type="similarity">
    <text evidence="4 12">Belongs to the FliF family.</text>
</comment>
<evidence type="ECO:0000256" key="6">
    <source>
        <dbReference type="ARBA" id="ARBA00022475"/>
    </source>
</evidence>
<evidence type="ECO:0000256" key="1">
    <source>
        <dbReference type="ARBA" id="ARBA00003820"/>
    </source>
</evidence>
<evidence type="ECO:0000256" key="5">
    <source>
        <dbReference type="ARBA" id="ARBA00017949"/>
    </source>
</evidence>
<evidence type="ECO:0000256" key="14">
    <source>
        <dbReference type="SAM" id="Phobius"/>
    </source>
</evidence>
<feature type="domain" description="Flagellar M-ring N-terminal" evidence="15">
    <location>
        <begin position="51"/>
        <end position="224"/>
    </location>
</feature>
<evidence type="ECO:0000256" key="13">
    <source>
        <dbReference type="SAM" id="MobiDB-lite"/>
    </source>
</evidence>
<evidence type="ECO:0000256" key="8">
    <source>
        <dbReference type="ARBA" id="ARBA00022989"/>
    </source>
</evidence>
<dbReference type="InterPro" id="IPR045851">
    <property type="entry name" value="AMP-bd_C_sf"/>
</dbReference>
<dbReference type="Pfam" id="PF01514">
    <property type="entry name" value="YscJ_FliF"/>
    <property type="match status" value="1"/>
</dbReference>
<feature type="region of interest" description="Disordered" evidence="13">
    <location>
        <begin position="495"/>
        <end position="539"/>
    </location>
</feature>
<evidence type="ECO:0000256" key="7">
    <source>
        <dbReference type="ARBA" id="ARBA00022692"/>
    </source>
</evidence>
<dbReference type="PANTHER" id="PTHR30046">
    <property type="entry name" value="FLAGELLAR M-RING PROTEIN"/>
    <property type="match status" value="1"/>
</dbReference>
<dbReference type="GO" id="GO:0009431">
    <property type="term" value="C:bacterial-type flagellum basal body, MS ring"/>
    <property type="evidence" value="ECO:0007669"/>
    <property type="project" value="InterPro"/>
</dbReference>
<feature type="transmembrane region" description="Helical" evidence="14">
    <location>
        <begin position="27"/>
        <end position="49"/>
    </location>
</feature>
<keyword evidence="10 12" id="KW-0975">Bacterial flagellum</keyword>
<evidence type="ECO:0000256" key="3">
    <source>
        <dbReference type="ARBA" id="ARBA00004651"/>
    </source>
</evidence>
<dbReference type="InterPro" id="IPR013556">
    <property type="entry name" value="Flag_M-ring_C"/>
</dbReference>
<dbReference type="RefSeq" id="WP_266066145.1">
    <property type="nucleotide sequence ID" value="NZ_JAPHQB010000014.1"/>
</dbReference>
<accession>A0AB35HZ19</accession>
<evidence type="ECO:0000256" key="2">
    <source>
        <dbReference type="ARBA" id="ARBA00004117"/>
    </source>
</evidence>
<keyword evidence="17" id="KW-0966">Cell projection</keyword>
<dbReference type="InterPro" id="IPR006182">
    <property type="entry name" value="FliF_N_dom"/>
</dbReference>
<dbReference type="InterPro" id="IPR000067">
    <property type="entry name" value="FlgMring_FliF"/>
</dbReference>
<keyword evidence="8 14" id="KW-1133">Transmembrane helix</keyword>
<dbReference type="PANTHER" id="PTHR30046:SF0">
    <property type="entry name" value="FLAGELLAR M-RING PROTEIN"/>
    <property type="match status" value="1"/>
</dbReference>
<dbReference type="GO" id="GO:0005886">
    <property type="term" value="C:plasma membrane"/>
    <property type="evidence" value="ECO:0007669"/>
    <property type="project" value="UniProtKB-SubCell"/>
</dbReference>
<keyword evidence="17" id="KW-0282">Flagellum</keyword>
<dbReference type="Pfam" id="PF08345">
    <property type="entry name" value="YscJ_FliF_C"/>
    <property type="match status" value="1"/>
</dbReference>
<comment type="function">
    <text evidence="1 12">The M ring may be actively involved in energy transduction.</text>
</comment>
<keyword evidence="9 14" id="KW-0472">Membrane</keyword>
<comment type="caution">
    <text evidence="17">The sequence shown here is derived from an EMBL/GenBank/DDBJ whole genome shotgun (WGS) entry which is preliminary data.</text>
</comment>
<gene>
    <name evidence="17" type="primary">fliF</name>
    <name evidence="17" type="ORF">OQJ68_10165</name>
</gene>
<organism evidence="17 18">
    <name type="scientific">Microbulbifer thermotolerans</name>
    <dbReference type="NCBI Taxonomy" id="252514"/>
    <lineage>
        <taxon>Bacteria</taxon>
        <taxon>Pseudomonadati</taxon>
        <taxon>Pseudomonadota</taxon>
        <taxon>Gammaproteobacteria</taxon>
        <taxon>Cellvibrionales</taxon>
        <taxon>Microbulbiferaceae</taxon>
        <taxon>Microbulbifer</taxon>
    </lineage>
</organism>
<feature type="compositionally biased region" description="Acidic residues" evidence="13">
    <location>
        <begin position="333"/>
        <end position="347"/>
    </location>
</feature>
<dbReference type="PRINTS" id="PR01009">
    <property type="entry name" value="FLGMRINGFLIF"/>
</dbReference>
<comment type="subcellular location">
    <subcellularLocation>
        <location evidence="2 12">Bacterial flagellum basal body</location>
    </subcellularLocation>
    <subcellularLocation>
        <location evidence="3">Cell membrane</location>
        <topology evidence="3">Multi-pass membrane protein</topology>
    </subcellularLocation>
</comment>
<sequence length="568" mass="62318">MSGAAQASPAAAAPVLSQFARWVTANPLIPLLIAGSAAVALVAALWLWAGAPEYRVLYSNLNEEDGGRIISELESRAVPYELTQGGRTLLVPGDQVYKLRLQLAEQGLPQGANAGFEIMDNQAFGVSQFAEQVNFQRGLQGELASSIESLGPVSRARVHLSMAKPSVFIREREPAKASVVLTLAPGRSLGDGQVNAIVHLVSSSVPDLTMENVTVVDQNGRLLSRPGGSLGLDGSRLEYVRDIEQHYRQRIENILAPIFGSGNIRAQVAAEIDFDQREETSERYTPNQDGRPAAVRSEHRNTDFDGNPQAIGGIPGALTNTPPGAAASPIDSGSDDNGEDEQNEESAEDKGRLRKEQLINYELDRSITHIQRQRGQILRLSAAVVVNYREAPSEEGGTEWVPLSEDELQHVQNLVRQAMGYSAERGDSLQVVNSLFAPEEEAQPREILWYKDPFWQRLLLMLARYLLAGLAVLILFRWVLRALADLYARAKSSSAATHTAPAALPQNAGASEQVNSESEVQEEEEPPPPRRRRRSSAYEQNLRELQEMAKEDPAMVAMIVRSWINRDD</sequence>
<dbReference type="Gene3D" id="3.30.300.30">
    <property type="match status" value="1"/>
</dbReference>
<keyword evidence="7 14" id="KW-0812">Transmembrane</keyword>
<dbReference type="EMBL" id="JAPHQB010000014">
    <property type="protein sequence ID" value="MCX2802151.1"/>
    <property type="molecule type" value="Genomic_DNA"/>
</dbReference>
<feature type="region of interest" description="Disordered" evidence="13">
    <location>
        <begin position="276"/>
        <end position="353"/>
    </location>
</feature>